<dbReference type="InterPro" id="IPR009057">
    <property type="entry name" value="Homeodomain-like_sf"/>
</dbReference>
<dbReference type="EMBL" id="DS114240">
    <property type="protein sequence ID" value="EAX89045.1"/>
    <property type="molecule type" value="Genomic_DNA"/>
</dbReference>
<name>A2G1C9_TRIV3</name>
<accession>A2G1C9</accession>
<dbReference type="CDD" id="cd00167">
    <property type="entry name" value="SANT"/>
    <property type="match status" value="1"/>
</dbReference>
<dbReference type="InterPro" id="IPR001005">
    <property type="entry name" value="SANT/Myb"/>
</dbReference>
<dbReference type="SMR" id="A2G1C9"/>
<reference evidence="1" key="1">
    <citation type="submission" date="2006-10" db="EMBL/GenBank/DDBJ databases">
        <authorList>
            <person name="Amadeo P."/>
            <person name="Zhao Q."/>
            <person name="Wortman J."/>
            <person name="Fraser-Liggett C."/>
            <person name="Carlton J."/>
        </authorList>
    </citation>
    <scope>NUCLEOTIDE SEQUENCE</scope>
    <source>
        <strain evidence="1">G3</strain>
    </source>
</reference>
<evidence type="ECO:0000313" key="1">
    <source>
        <dbReference type="EMBL" id="EAX89045.1"/>
    </source>
</evidence>
<reference evidence="1" key="2">
    <citation type="journal article" date="2007" name="Science">
        <title>Draft genome sequence of the sexually transmitted pathogen Trichomonas vaginalis.</title>
        <authorList>
            <person name="Carlton J.M."/>
            <person name="Hirt R.P."/>
            <person name="Silva J.C."/>
            <person name="Delcher A.L."/>
            <person name="Schatz M."/>
            <person name="Zhao Q."/>
            <person name="Wortman J.R."/>
            <person name="Bidwell S.L."/>
            <person name="Alsmark U.C.M."/>
            <person name="Besteiro S."/>
            <person name="Sicheritz-Ponten T."/>
            <person name="Noel C.J."/>
            <person name="Dacks J.B."/>
            <person name="Foster P.G."/>
            <person name="Simillion C."/>
            <person name="Van de Peer Y."/>
            <person name="Miranda-Saavedra D."/>
            <person name="Barton G.J."/>
            <person name="Westrop G.D."/>
            <person name="Mueller S."/>
            <person name="Dessi D."/>
            <person name="Fiori P.L."/>
            <person name="Ren Q."/>
            <person name="Paulsen I."/>
            <person name="Zhang H."/>
            <person name="Bastida-Corcuera F.D."/>
            <person name="Simoes-Barbosa A."/>
            <person name="Brown M.T."/>
            <person name="Hayes R.D."/>
            <person name="Mukherjee M."/>
            <person name="Okumura C.Y."/>
            <person name="Schneider R."/>
            <person name="Smith A.J."/>
            <person name="Vanacova S."/>
            <person name="Villalvazo M."/>
            <person name="Haas B.J."/>
            <person name="Pertea M."/>
            <person name="Feldblyum T.V."/>
            <person name="Utterback T.R."/>
            <person name="Shu C.L."/>
            <person name="Osoegawa K."/>
            <person name="de Jong P.J."/>
            <person name="Hrdy I."/>
            <person name="Horvathova L."/>
            <person name="Zubacova Z."/>
            <person name="Dolezal P."/>
            <person name="Malik S.B."/>
            <person name="Logsdon J.M. Jr."/>
            <person name="Henze K."/>
            <person name="Gupta A."/>
            <person name="Wang C.C."/>
            <person name="Dunne R.L."/>
            <person name="Upcroft J.A."/>
            <person name="Upcroft P."/>
            <person name="White O."/>
            <person name="Salzberg S.L."/>
            <person name="Tang P."/>
            <person name="Chiu C.-H."/>
            <person name="Lee Y.-S."/>
            <person name="Embley T.M."/>
            <person name="Coombs G.H."/>
            <person name="Mottram J.C."/>
            <person name="Tachezy J."/>
            <person name="Fraser-Liggett C.M."/>
            <person name="Johnson P.J."/>
        </authorList>
    </citation>
    <scope>NUCLEOTIDE SEQUENCE [LARGE SCALE GENOMIC DNA]</scope>
    <source>
        <strain evidence="1">G3</strain>
    </source>
</reference>
<gene>
    <name evidence="1" type="ORF">TVAG_397520</name>
</gene>
<dbReference type="SUPFAM" id="SSF46689">
    <property type="entry name" value="Homeodomain-like"/>
    <property type="match status" value="1"/>
</dbReference>
<keyword evidence="2" id="KW-1185">Reference proteome</keyword>
<dbReference type="InParanoid" id="A2G1C9"/>
<proteinExistence type="predicted"/>
<dbReference type="VEuPathDB" id="TrichDB:TVAG_397520"/>
<dbReference type="Proteomes" id="UP000001542">
    <property type="component" value="Unassembled WGS sequence"/>
</dbReference>
<protein>
    <submittedName>
        <fullName evidence="1">Uncharacterized protein</fullName>
    </submittedName>
</protein>
<evidence type="ECO:0000313" key="2">
    <source>
        <dbReference type="Proteomes" id="UP000001542"/>
    </source>
</evidence>
<organism evidence="1 2">
    <name type="scientific">Trichomonas vaginalis (strain ATCC PRA-98 / G3)</name>
    <dbReference type="NCBI Taxonomy" id="412133"/>
    <lineage>
        <taxon>Eukaryota</taxon>
        <taxon>Metamonada</taxon>
        <taxon>Parabasalia</taxon>
        <taxon>Trichomonadida</taxon>
        <taxon>Trichomonadidae</taxon>
        <taxon>Trichomonas</taxon>
    </lineage>
</organism>
<sequence>MQVSLPPITTLIPDLQYMKFFYDTEIIQPISQSKTKNNSLKCKFTSEEDKKLIELATESASRNWIVIAQKLGTRNAGSLLIL</sequence>
<dbReference type="Gene3D" id="1.10.10.60">
    <property type="entry name" value="Homeodomain-like"/>
    <property type="match status" value="1"/>
</dbReference>
<dbReference type="OrthoDB" id="2143914at2759"/>
<dbReference type="AlphaFoldDB" id="A2G1C9"/>